<gene>
    <name evidence="5" type="primary">nusG</name>
    <name evidence="10" type="ORF">A2V49_03310</name>
</gene>
<dbReference type="CDD" id="cd09891">
    <property type="entry name" value="NGN_Bact_1"/>
    <property type="match status" value="1"/>
</dbReference>
<dbReference type="GO" id="GO:0005829">
    <property type="term" value="C:cytosol"/>
    <property type="evidence" value="ECO:0007669"/>
    <property type="project" value="TreeGrafter"/>
</dbReference>
<dbReference type="HAMAP" id="MF_00948">
    <property type="entry name" value="NusG"/>
    <property type="match status" value="1"/>
</dbReference>
<evidence type="ECO:0000256" key="6">
    <source>
        <dbReference type="NCBIfam" id="TIGR00922"/>
    </source>
</evidence>
<feature type="domain" description="NusG-like N-terminal" evidence="8">
    <location>
        <begin position="17"/>
        <end position="125"/>
    </location>
</feature>
<dbReference type="InterPro" id="IPR005824">
    <property type="entry name" value="KOW"/>
</dbReference>
<dbReference type="InterPro" id="IPR006645">
    <property type="entry name" value="NGN-like_dom"/>
</dbReference>
<dbReference type="Proteomes" id="UP000178615">
    <property type="component" value="Unassembled WGS sequence"/>
</dbReference>
<dbReference type="GO" id="GO:0006353">
    <property type="term" value="P:DNA-templated transcription termination"/>
    <property type="evidence" value="ECO:0007669"/>
    <property type="project" value="UniProtKB-UniRule"/>
</dbReference>
<name>A0A1F4UKM5_UNCKA</name>
<dbReference type="Gene3D" id="2.30.30.30">
    <property type="match status" value="1"/>
</dbReference>
<dbReference type="AlphaFoldDB" id="A0A1F4UKM5"/>
<dbReference type="SUPFAM" id="SSF82679">
    <property type="entry name" value="N-utilization substance G protein NusG, N-terminal domain"/>
    <property type="match status" value="1"/>
</dbReference>
<comment type="similarity">
    <text evidence="5 7">Belongs to the NusG family.</text>
</comment>
<evidence type="ECO:0000256" key="7">
    <source>
        <dbReference type="RuleBase" id="RU000538"/>
    </source>
</evidence>
<dbReference type="GO" id="GO:0032784">
    <property type="term" value="P:regulation of DNA-templated transcription elongation"/>
    <property type="evidence" value="ECO:0007669"/>
    <property type="project" value="InterPro"/>
</dbReference>
<sequence>MISDEGVVTIGDNVTDSAKWYVIHTYAGHEKKVAVSLKQRAESNGFTDRVFKVFIPHQQKIVISEGKKRSIDERLFPGYVIVQMDMSDDAWLLVRSTRGVTGFVGMGSTPTALPEPEVKTLMKFAKMEAPKFEAKFSVGDSVKIIEGPFTDHLGKVDEVNEAQGKVKVLISVFGRETPVELDFMQVQNI</sequence>
<evidence type="ECO:0000313" key="10">
    <source>
        <dbReference type="EMBL" id="OGC45466.1"/>
    </source>
</evidence>
<dbReference type="PANTHER" id="PTHR30265">
    <property type="entry name" value="RHO-INTERACTING TRANSCRIPTION TERMINATION FACTOR NUSG"/>
    <property type="match status" value="1"/>
</dbReference>
<proteinExistence type="inferred from homology"/>
<dbReference type="SUPFAM" id="SSF50104">
    <property type="entry name" value="Translation proteins SH3-like domain"/>
    <property type="match status" value="1"/>
</dbReference>
<dbReference type="NCBIfam" id="TIGR00922">
    <property type="entry name" value="nusG"/>
    <property type="match status" value="1"/>
</dbReference>
<feature type="domain" description="KOW" evidence="9">
    <location>
        <begin position="135"/>
        <end position="162"/>
    </location>
</feature>
<evidence type="ECO:0000256" key="5">
    <source>
        <dbReference type="HAMAP-Rule" id="MF_00948"/>
    </source>
</evidence>
<dbReference type="PRINTS" id="PR00338">
    <property type="entry name" value="NUSGTNSCPFCT"/>
</dbReference>
<dbReference type="SMART" id="SM00738">
    <property type="entry name" value="NGN"/>
    <property type="match status" value="1"/>
</dbReference>
<evidence type="ECO:0000256" key="3">
    <source>
        <dbReference type="ARBA" id="ARBA00023015"/>
    </source>
</evidence>
<accession>A0A1F4UKM5</accession>
<evidence type="ECO:0000313" key="11">
    <source>
        <dbReference type="Proteomes" id="UP000178615"/>
    </source>
</evidence>
<dbReference type="InterPro" id="IPR008991">
    <property type="entry name" value="Translation_prot_SH3-like_sf"/>
</dbReference>
<dbReference type="InterPro" id="IPR001062">
    <property type="entry name" value="Transcrpt_antiterm_NusG"/>
</dbReference>
<evidence type="ECO:0000256" key="4">
    <source>
        <dbReference type="ARBA" id="ARBA00023163"/>
    </source>
</evidence>
<dbReference type="InterPro" id="IPR014722">
    <property type="entry name" value="Rib_uL2_dom2"/>
</dbReference>
<evidence type="ECO:0000256" key="1">
    <source>
        <dbReference type="ARBA" id="ARBA00022472"/>
    </source>
</evidence>
<dbReference type="EMBL" id="MEUV01000036">
    <property type="protein sequence ID" value="OGC45466.1"/>
    <property type="molecule type" value="Genomic_DNA"/>
</dbReference>
<keyword evidence="3 5" id="KW-0805">Transcription regulation</keyword>
<dbReference type="FunFam" id="2.30.30.30:FF:000002">
    <property type="entry name" value="Transcription termination/antitermination factor NusG"/>
    <property type="match status" value="1"/>
</dbReference>
<dbReference type="InterPro" id="IPR047050">
    <property type="entry name" value="NGN"/>
</dbReference>
<organism evidence="10 11">
    <name type="scientific">candidate division WWE3 bacterium RBG_19FT_COMBO_34_6</name>
    <dbReference type="NCBI Taxonomy" id="1802612"/>
    <lineage>
        <taxon>Bacteria</taxon>
        <taxon>Katanobacteria</taxon>
    </lineage>
</organism>
<dbReference type="GO" id="GO:0031564">
    <property type="term" value="P:transcription antitermination"/>
    <property type="evidence" value="ECO:0007669"/>
    <property type="project" value="UniProtKB-UniRule"/>
</dbReference>
<dbReference type="Pfam" id="PF02357">
    <property type="entry name" value="NusG"/>
    <property type="match status" value="1"/>
</dbReference>
<dbReference type="InterPro" id="IPR015869">
    <property type="entry name" value="Transcrpt_antiterm_NusG_bac_CS"/>
</dbReference>
<dbReference type="InterPro" id="IPR036735">
    <property type="entry name" value="NGN_dom_sf"/>
</dbReference>
<reference evidence="10 11" key="1">
    <citation type="journal article" date="2016" name="Nat. Commun.">
        <title>Thousands of microbial genomes shed light on interconnected biogeochemical processes in an aquifer system.</title>
        <authorList>
            <person name="Anantharaman K."/>
            <person name="Brown C.T."/>
            <person name="Hug L.A."/>
            <person name="Sharon I."/>
            <person name="Castelle C.J."/>
            <person name="Probst A.J."/>
            <person name="Thomas B.C."/>
            <person name="Singh A."/>
            <person name="Wilkins M.J."/>
            <person name="Karaoz U."/>
            <person name="Brodie E.L."/>
            <person name="Williams K.H."/>
            <person name="Hubbard S.S."/>
            <person name="Banfield J.F."/>
        </authorList>
    </citation>
    <scope>NUCLEOTIDE SEQUENCE [LARGE SCALE GENOMIC DNA]</scope>
</reference>
<comment type="caution">
    <text evidence="10">The sequence shown here is derived from an EMBL/GenBank/DDBJ whole genome shotgun (WGS) entry which is preliminary data.</text>
</comment>
<dbReference type="GO" id="GO:0006354">
    <property type="term" value="P:DNA-templated transcription elongation"/>
    <property type="evidence" value="ECO:0007669"/>
    <property type="project" value="UniProtKB-UniRule"/>
</dbReference>
<protein>
    <recommendedName>
        <fullName evidence="5 6">Transcription termination/antitermination protein NusG</fullName>
    </recommendedName>
</protein>
<dbReference type="InterPro" id="IPR043425">
    <property type="entry name" value="NusG-like"/>
</dbReference>
<dbReference type="CDD" id="cd06091">
    <property type="entry name" value="KOW_NusG"/>
    <property type="match status" value="1"/>
</dbReference>
<dbReference type="Gene3D" id="3.30.70.940">
    <property type="entry name" value="NusG, N-terminal domain"/>
    <property type="match status" value="1"/>
</dbReference>
<evidence type="ECO:0000256" key="2">
    <source>
        <dbReference type="ARBA" id="ARBA00022814"/>
    </source>
</evidence>
<keyword evidence="1 5" id="KW-0806">Transcription termination</keyword>
<keyword evidence="2 5" id="KW-0889">Transcription antitermination</keyword>
<keyword evidence="4 5" id="KW-0804">Transcription</keyword>
<evidence type="ECO:0000259" key="8">
    <source>
        <dbReference type="SMART" id="SM00738"/>
    </source>
</evidence>
<dbReference type="SMART" id="SM00739">
    <property type="entry name" value="KOW"/>
    <property type="match status" value="1"/>
</dbReference>
<dbReference type="PANTHER" id="PTHR30265:SF2">
    <property type="entry name" value="TRANSCRIPTION TERMINATION_ANTITERMINATION PROTEIN NUSG"/>
    <property type="match status" value="1"/>
</dbReference>
<comment type="function">
    <text evidence="5 7">Participates in transcription elongation, termination and antitermination.</text>
</comment>
<dbReference type="PROSITE" id="PS01014">
    <property type="entry name" value="NUSG"/>
    <property type="match status" value="1"/>
</dbReference>
<dbReference type="Pfam" id="PF00467">
    <property type="entry name" value="KOW"/>
    <property type="match status" value="1"/>
</dbReference>
<evidence type="ECO:0000259" key="9">
    <source>
        <dbReference type="SMART" id="SM00739"/>
    </source>
</evidence>